<sequence length="481" mass="54186">MMKCTQNIYKPSFIIILIFTLLMVNSPSVTAEEASSAKYPVAEEAMELIEQYYIYPMNEEYMEDFLLKGIANTLPDPYSNYFTKEEYAYITEEAFVDIGIEVKVDRAAKTVKIIHIYEGSPAEKAGLKEGDVILTVDGDPVDTADIYAMAYLFAGEKGTTAIVQVKRQGNLKTLRVIRDTIEQRYLYSQMLDEQIGYIQLLEFMDQSGDMFKDHLTLLKEQGMEKLVLDLRYNQGGYIHVLDEIAKQLWDRTLLMHTTDRTGYTRPHVILGGTELDIPIVVLVNDFSASASEILAGALQDHGKAQIIGTPTYGKARMQHVFQLSNEGMLIFTTDAYLTPNKHDIEGVGLVPDIYEEDELAQLVKGLHTLGTQTITLEDYSDYVIVNGLKVLHESAVTVFKDKLYVETSLLSTLAPVSFQHTSTDTKRTIVHGNTSKTIDQQKGHFITKNGETYVHAEILETILPNLDVFLENGKPVLHYAY</sequence>
<gene>
    <name evidence="8" type="ORF">ACFSUC_13110</name>
</gene>
<keyword evidence="9" id="KW-1185">Reference proteome</keyword>
<reference evidence="9" key="1">
    <citation type="journal article" date="2019" name="Int. J. Syst. Evol. Microbiol.">
        <title>The Global Catalogue of Microorganisms (GCM) 10K type strain sequencing project: providing services to taxonomists for standard genome sequencing and annotation.</title>
        <authorList>
            <consortium name="The Broad Institute Genomics Platform"/>
            <consortium name="The Broad Institute Genome Sequencing Center for Infectious Disease"/>
            <person name="Wu L."/>
            <person name="Ma J."/>
        </authorList>
    </citation>
    <scope>NUCLEOTIDE SEQUENCE [LARGE SCALE GENOMIC DNA]</scope>
    <source>
        <strain evidence="9">KCTC 33676</strain>
    </source>
</reference>
<dbReference type="Proteomes" id="UP001597497">
    <property type="component" value="Unassembled WGS sequence"/>
</dbReference>
<dbReference type="Gene3D" id="3.90.226.10">
    <property type="entry name" value="2-enoyl-CoA Hydratase, Chain A, domain 1"/>
    <property type="match status" value="1"/>
</dbReference>
<evidence type="ECO:0000256" key="1">
    <source>
        <dbReference type="ARBA" id="ARBA00009179"/>
    </source>
</evidence>
<keyword evidence="2 5" id="KW-0645">Protease</keyword>
<dbReference type="Gene3D" id="3.30.750.44">
    <property type="match status" value="1"/>
</dbReference>
<dbReference type="PANTHER" id="PTHR32060:SF30">
    <property type="entry name" value="CARBOXY-TERMINAL PROCESSING PROTEASE CTPA"/>
    <property type="match status" value="1"/>
</dbReference>
<dbReference type="RefSeq" id="WP_379930071.1">
    <property type="nucleotide sequence ID" value="NZ_JBHUMM010000038.1"/>
</dbReference>
<dbReference type="InterPro" id="IPR004447">
    <property type="entry name" value="Peptidase_S41A"/>
</dbReference>
<keyword evidence="6" id="KW-0732">Signal</keyword>
<dbReference type="InterPro" id="IPR005151">
    <property type="entry name" value="Tail-specific_protease"/>
</dbReference>
<dbReference type="InterPro" id="IPR029045">
    <property type="entry name" value="ClpP/crotonase-like_dom_sf"/>
</dbReference>
<evidence type="ECO:0000313" key="9">
    <source>
        <dbReference type="Proteomes" id="UP001597497"/>
    </source>
</evidence>
<feature type="domain" description="PDZ" evidence="7">
    <location>
        <begin position="98"/>
        <end position="180"/>
    </location>
</feature>
<dbReference type="Gene3D" id="2.30.42.10">
    <property type="match status" value="1"/>
</dbReference>
<evidence type="ECO:0000256" key="5">
    <source>
        <dbReference type="RuleBase" id="RU004404"/>
    </source>
</evidence>
<accession>A0ABW5RCT3</accession>
<dbReference type="SMART" id="SM00245">
    <property type="entry name" value="TSPc"/>
    <property type="match status" value="1"/>
</dbReference>
<dbReference type="PROSITE" id="PS50106">
    <property type="entry name" value="PDZ"/>
    <property type="match status" value="1"/>
</dbReference>
<keyword evidence="3 5" id="KW-0378">Hydrolase</keyword>
<evidence type="ECO:0000256" key="3">
    <source>
        <dbReference type="ARBA" id="ARBA00022801"/>
    </source>
</evidence>
<dbReference type="NCBIfam" id="TIGR00225">
    <property type="entry name" value="prc"/>
    <property type="match status" value="1"/>
</dbReference>
<dbReference type="SMART" id="SM00228">
    <property type="entry name" value="PDZ"/>
    <property type="match status" value="1"/>
</dbReference>
<dbReference type="EMBL" id="JBHUMM010000038">
    <property type="protein sequence ID" value="MFD2672506.1"/>
    <property type="molecule type" value="Genomic_DNA"/>
</dbReference>
<dbReference type="InterPro" id="IPR036034">
    <property type="entry name" value="PDZ_sf"/>
</dbReference>
<dbReference type="InterPro" id="IPR001478">
    <property type="entry name" value="PDZ"/>
</dbReference>
<keyword evidence="4 5" id="KW-0720">Serine protease</keyword>
<comment type="similarity">
    <text evidence="1 5">Belongs to the peptidase S41A family.</text>
</comment>
<evidence type="ECO:0000256" key="4">
    <source>
        <dbReference type="ARBA" id="ARBA00022825"/>
    </source>
</evidence>
<dbReference type="CDD" id="cd06782">
    <property type="entry name" value="cpPDZ_CPP-like"/>
    <property type="match status" value="1"/>
</dbReference>
<feature type="signal peptide" evidence="6">
    <location>
        <begin position="1"/>
        <end position="31"/>
    </location>
</feature>
<proteinExistence type="inferred from homology"/>
<evidence type="ECO:0000256" key="2">
    <source>
        <dbReference type="ARBA" id="ARBA00022670"/>
    </source>
</evidence>
<comment type="caution">
    <text evidence="8">The sequence shown here is derived from an EMBL/GenBank/DDBJ whole genome shotgun (WGS) entry which is preliminary data.</text>
</comment>
<feature type="chain" id="PRO_5047345047" evidence="6">
    <location>
        <begin position="32"/>
        <end position="481"/>
    </location>
</feature>
<dbReference type="SUPFAM" id="SSF52096">
    <property type="entry name" value="ClpP/crotonase"/>
    <property type="match status" value="1"/>
</dbReference>
<dbReference type="PANTHER" id="PTHR32060">
    <property type="entry name" value="TAIL-SPECIFIC PROTEASE"/>
    <property type="match status" value="1"/>
</dbReference>
<dbReference type="Pfam" id="PF13180">
    <property type="entry name" value="PDZ_2"/>
    <property type="match status" value="1"/>
</dbReference>
<evidence type="ECO:0000259" key="7">
    <source>
        <dbReference type="PROSITE" id="PS50106"/>
    </source>
</evidence>
<dbReference type="SUPFAM" id="SSF50156">
    <property type="entry name" value="PDZ domain-like"/>
    <property type="match status" value="1"/>
</dbReference>
<name>A0ABW5RCT3_9BACL</name>
<dbReference type="CDD" id="cd07560">
    <property type="entry name" value="Peptidase_S41_CPP"/>
    <property type="match status" value="1"/>
</dbReference>
<evidence type="ECO:0000256" key="6">
    <source>
        <dbReference type="SAM" id="SignalP"/>
    </source>
</evidence>
<protein>
    <submittedName>
        <fullName evidence="8">S41 family peptidase</fullName>
    </submittedName>
</protein>
<evidence type="ECO:0000313" key="8">
    <source>
        <dbReference type="EMBL" id="MFD2672506.1"/>
    </source>
</evidence>
<dbReference type="Pfam" id="PF03572">
    <property type="entry name" value="Peptidase_S41"/>
    <property type="match status" value="1"/>
</dbReference>
<organism evidence="8 9">
    <name type="scientific">Marinicrinis sediminis</name>
    <dbReference type="NCBI Taxonomy" id="1652465"/>
    <lineage>
        <taxon>Bacteria</taxon>
        <taxon>Bacillati</taxon>
        <taxon>Bacillota</taxon>
        <taxon>Bacilli</taxon>
        <taxon>Bacillales</taxon>
        <taxon>Paenibacillaceae</taxon>
    </lineage>
</organism>